<dbReference type="InterPro" id="IPR026992">
    <property type="entry name" value="DIOX_N"/>
</dbReference>
<dbReference type="Gene3D" id="2.60.120.330">
    <property type="entry name" value="B-lactam Antibiotic, Isopenicillin N Synthase, Chain"/>
    <property type="match status" value="1"/>
</dbReference>
<dbReference type="GO" id="GO:0046872">
    <property type="term" value="F:metal ion binding"/>
    <property type="evidence" value="ECO:0007669"/>
    <property type="project" value="UniProtKB-KW"/>
</dbReference>
<dbReference type="AlphaFoldDB" id="A0A371D7J9"/>
<reference evidence="3 4" key="1">
    <citation type="journal article" date="2018" name="Biotechnol. Biofuels">
        <title>Integrative visual omics of the white-rot fungus Polyporus brumalis exposes the biotechnological potential of its oxidative enzymes for delignifying raw plant biomass.</title>
        <authorList>
            <person name="Miyauchi S."/>
            <person name="Rancon A."/>
            <person name="Drula E."/>
            <person name="Hage H."/>
            <person name="Chaduli D."/>
            <person name="Favel A."/>
            <person name="Grisel S."/>
            <person name="Henrissat B."/>
            <person name="Herpoel-Gimbert I."/>
            <person name="Ruiz-Duenas F.J."/>
            <person name="Chevret D."/>
            <person name="Hainaut M."/>
            <person name="Lin J."/>
            <person name="Wang M."/>
            <person name="Pangilinan J."/>
            <person name="Lipzen A."/>
            <person name="Lesage-Meessen L."/>
            <person name="Navarro D."/>
            <person name="Riley R."/>
            <person name="Grigoriev I.V."/>
            <person name="Zhou S."/>
            <person name="Raouche S."/>
            <person name="Rosso M.N."/>
        </authorList>
    </citation>
    <scope>NUCLEOTIDE SEQUENCE [LARGE SCALE GENOMIC DNA]</scope>
    <source>
        <strain evidence="3 4">BRFM 1820</strain>
    </source>
</reference>
<dbReference type="GO" id="GO:0016491">
    <property type="term" value="F:oxidoreductase activity"/>
    <property type="evidence" value="ECO:0007669"/>
    <property type="project" value="UniProtKB-KW"/>
</dbReference>
<keyword evidence="1" id="KW-0408">Iron</keyword>
<protein>
    <submittedName>
        <fullName evidence="3">Clavaminate synthase-like protein</fullName>
    </submittedName>
</protein>
<name>A0A371D7J9_9APHY</name>
<keyword evidence="1" id="KW-0479">Metal-binding</keyword>
<dbReference type="PANTHER" id="PTHR47990">
    <property type="entry name" value="2-OXOGLUTARATE (2OG) AND FE(II)-DEPENDENT OXYGENASE SUPERFAMILY PROTEIN-RELATED"/>
    <property type="match status" value="1"/>
</dbReference>
<dbReference type="InterPro" id="IPR044861">
    <property type="entry name" value="IPNS-like_FE2OG_OXY"/>
</dbReference>
<dbReference type="STRING" id="139420.A0A371D7J9"/>
<sequence>MPGLTTFPPFPDDVPTHPLLVVDYKLIQAGDEEEIEKLWEAATQLGFWYLKNHGVDAEAQALLEVGRKALSLPLEEKLKYELGDEGGSFGIKTAGVQAIDADGTRDKIEFLNVSQDDALAWPEVVHRAYPDIVNAHMHSAVRPFMEKSLAVNSTLLEVLNSKLGLPPGTIASFHDPMDPSSSLSRCIRAPPCVPNEKLFIPAHTDYGSLVGPAEGLLPSGAELTRVCGQTFLHNRTGGLQVLPPGANQWYYVKPIPGLAICNVGDALNIFSGGILRSNIHRVVPPPGEQAALERWSVGFFTRPSDNAMLRAISDKSALIAEAAAKGEPGRFETGANAKEWVMRRTGGLRYNNYKGAGGWNGWQGTEDTSLPEATKA</sequence>
<evidence type="ECO:0000313" key="4">
    <source>
        <dbReference type="Proteomes" id="UP000256964"/>
    </source>
</evidence>
<comment type="similarity">
    <text evidence="1">Belongs to the iron/ascorbate-dependent oxidoreductase family.</text>
</comment>
<feature type="domain" description="Fe2OG dioxygenase" evidence="2">
    <location>
        <begin position="179"/>
        <end position="303"/>
    </location>
</feature>
<dbReference type="Pfam" id="PF03171">
    <property type="entry name" value="2OG-FeII_Oxy"/>
    <property type="match status" value="1"/>
</dbReference>
<evidence type="ECO:0000259" key="2">
    <source>
        <dbReference type="PROSITE" id="PS51471"/>
    </source>
</evidence>
<dbReference type="InterPro" id="IPR005123">
    <property type="entry name" value="Oxoglu/Fe-dep_dioxygenase_dom"/>
</dbReference>
<keyword evidence="1" id="KW-0560">Oxidoreductase</keyword>
<organism evidence="3 4">
    <name type="scientific">Lentinus brumalis</name>
    <dbReference type="NCBI Taxonomy" id="2498619"/>
    <lineage>
        <taxon>Eukaryota</taxon>
        <taxon>Fungi</taxon>
        <taxon>Dikarya</taxon>
        <taxon>Basidiomycota</taxon>
        <taxon>Agaricomycotina</taxon>
        <taxon>Agaricomycetes</taxon>
        <taxon>Polyporales</taxon>
        <taxon>Polyporaceae</taxon>
        <taxon>Lentinus</taxon>
    </lineage>
</organism>
<gene>
    <name evidence="3" type="ORF">OH76DRAFT_656938</name>
</gene>
<dbReference type="Proteomes" id="UP000256964">
    <property type="component" value="Unassembled WGS sequence"/>
</dbReference>
<accession>A0A371D7J9</accession>
<evidence type="ECO:0000256" key="1">
    <source>
        <dbReference type="RuleBase" id="RU003682"/>
    </source>
</evidence>
<dbReference type="InterPro" id="IPR050231">
    <property type="entry name" value="Iron_ascorbate_oxido_reductase"/>
</dbReference>
<dbReference type="PROSITE" id="PS51471">
    <property type="entry name" value="FE2OG_OXY"/>
    <property type="match status" value="1"/>
</dbReference>
<dbReference type="EMBL" id="KZ857411">
    <property type="protein sequence ID" value="RDX48490.1"/>
    <property type="molecule type" value="Genomic_DNA"/>
</dbReference>
<dbReference type="SUPFAM" id="SSF51197">
    <property type="entry name" value="Clavaminate synthase-like"/>
    <property type="match status" value="1"/>
</dbReference>
<dbReference type="OrthoDB" id="288590at2759"/>
<dbReference type="InterPro" id="IPR027443">
    <property type="entry name" value="IPNS-like_sf"/>
</dbReference>
<dbReference type="Pfam" id="PF14226">
    <property type="entry name" value="DIOX_N"/>
    <property type="match status" value="1"/>
</dbReference>
<evidence type="ECO:0000313" key="3">
    <source>
        <dbReference type="EMBL" id="RDX48490.1"/>
    </source>
</evidence>
<keyword evidence="4" id="KW-1185">Reference proteome</keyword>
<proteinExistence type="inferred from homology"/>